<comment type="caution">
    <text evidence="1">The sequence shown here is derived from an EMBL/GenBank/DDBJ whole genome shotgun (WGS) entry which is preliminary data.</text>
</comment>
<reference evidence="1 2" key="1">
    <citation type="submission" date="2016-02" db="EMBL/GenBank/DDBJ databases">
        <title>Band-tailed pigeon sequencing and assembly.</title>
        <authorList>
            <person name="Soares A.E."/>
            <person name="Novak B.J."/>
            <person name="Rice E.S."/>
            <person name="O'Connell B."/>
            <person name="Chang D."/>
            <person name="Weber S."/>
            <person name="Shapiro B."/>
        </authorList>
    </citation>
    <scope>NUCLEOTIDE SEQUENCE [LARGE SCALE GENOMIC DNA]</scope>
    <source>
        <strain evidence="1">BTP2013</strain>
        <tissue evidence="1">Blood</tissue>
    </source>
</reference>
<dbReference type="EMBL" id="LSYS01005497">
    <property type="protein sequence ID" value="OPJ76805.1"/>
    <property type="molecule type" value="Genomic_DNA"/>
</dbReference>
<evidence type="ECO:0000313" key="2">
    <source>
        <dbReference type="Proteomes" id="UP000190648"/>
    </source>
</evidence>
<sequence length="112" mass="12619">MESSLLFGLELCISSGKFDFCRLTPLFLGFCCEINAKLMLSRQKLWKLRWWSFWGSVAAPTMPEVESGHGKQAAVSSVLMPEESHLDAQPEDGNTSVSFWDLEVHRSPPKDL</sequence>
<organism evidence="1 2">
    <name type="scientific">Patagioenas fasciata monilis</name>
    <dbReference type="NCBI Taxonomy" id="372326"/>
    <lineage>
        <taxon>Eukaryota</taxon>
        <taxon>Metazoa</taxon>
        <taxon>Chordata</taxon>
        <taxon>Craniata</taxon>
        <taxon>Vertebrata</taxon>
        <taxon>Euteleostomi</taxon>
        <taxon>Archelosauria</taxon>
        <taxon>Archosauria</taxon>
        <taxon>Dinosauria</taxon>
        <taxon>Saurischia</taxon>
        <taxon>Theropoda</taxon>
        <taxon>Coelurosauria</taxon>
        <taxon>Aves</taxon>
        <taxon>Neognathae</taxon>
        <taxon>Neoaves</taxon>
        <taxon>Columbimorphae</taxon>
        <taxon>Columbiformes</taxon>
        <taxon>Columbidae</taxon>
        <taxon>Patagioenas</taxon>
    </lineage>
</organism>
<accession>A0A1V4JXH5</accession>
<evidence type="ECO:0000313" key="1">
    <source>
        <dbReference type="EMBL" id="OPJ76805.1"/>
    </source>
</evidence>
<dbReference type="Proteomes" id="UP000190648">
    <property type="component" value="Unassembled WGS sequence"/>
</dbReference>
<protein>
    <submittedName>
        <fullName evidence="1">Uncharacterized protein</fullName>
    </submittedName>
</protein>
<gene>
    <name evidence="1" type="ORF">AV530_007283</name>
</gene>
<dbReference type="AlphaFoldDB" id="A0A1V4JXH5"/>
<keyword evidence="2" id="KW-1185">Reference proteome</keyword>
<proteinExistence type="predicted"/>
<name>A0A1V4JXH5_PATFA</name>